<dbReference type="EMBL" id="SHBF01000010">
    <property type="protein sequence ID" value="RZO27794.1"/>
    <property type="molecule type" value="Genomic_DNA"/>
</dbReference>
<evidence type="ECO:0000256" key="1">
    <source>
        <dbReference type="ARBA" id="ARBA00001974"/>
    </source>
</evidence>
<organism evidence="10 11">
    <name type="scientific">SAR86 cluster bacterium</name>
    <dbReference type="NCBI Taxonomy" id="2030880"/>
    <lineage>
        <taxon>Bacteria</taxon>
        <taxon>Pseudomonadati</taxon>
        <taxon>Pseudomonadota</taxon>
        <taxon>Gammaproteobacteria</taxon>
        <taxon>SAR86 cluster</taxon>
    </lineage>
</organism>
<keyword evidence="5 6" id="KW-0560">Oxidoreductase</keyword>
<evidence type="ECO:0000256" key="6">
    <source>
        <dbReference type="RuleBase" id="RU362125"/>
    </source>
</evidence>
<evidence type="ECO:0000256" key="3">
    <source>
        <dbReference type="ARBA" id="ARBA00022630"/>
    </source>
</evidence>
<feature type="domain" description="Acyl-CoA oxidase/dehydrogenase middle" evidence="8">
    <location>
        <begin position="122"/>
        <end position="205"/>
    </location>
</feature>
<dbReference type="Gene3D" id="2.40.110.10">
    <property type="entry name" value="Butyryl-CoA Dehydrogenase, subunit A, domain 2"/>
    <property type="match status" value="1"/>
</dbReference>
<dbReference type="Proteomes" id="UP000318710">
    <property type="component" value="Unassembled WGS sequence"/>
</dbReference>
<dbReference type="InterPro" id="IPR013786">
    <property type="entry name" value="AcylCoA_DH/ox_N"/>
</dbReference>
<protein>
    <submittedName>
        <fullName evidence="10">Acyl-CoA dehydrogenase</fullName>
    </submittedName>
</protein>
<dbReference type="InterPro" id="IPR037069">
    <property type="entry name" value="AcylCoA_DH/ox_N_sf"/>
</dbReference>
<evidence type="ECO:0000313" key="10">
    <source>
        <dbReference type="EMBL" id="RZO27794.1"/>
    </source>
</evidence>
<comment type="caution">
    <text evidence="10">The sequence shown here is derived from an EMBL/GenBank/DDBJ whole genome shotgun (WGS) entry which is preliminary data.</text>
</comment>
<sequence length="363" mass="40321">MNLDYNDEQNMLREQIQKFCESEYDFYKREEIVKSSNDFDENVWNLFAEQGWLSMPFSEQSGGLGFGPIELSILFEEFGKALVIEPYLSTVVLSGTLLDKSTFSEKNDLIEKICTGSIHISLAYAEVDNGYDYLNPSTTLDSKFVLNGTKTLVLNGSNAEKVIVTCTNDDTLNIVVLDANTPGVSINSFSTVDGQSCSEISFENVKLNKSNIIATGNDAANLLKETINLATLCICAEAVGCMESCYHKTLEYTKGREQFGQPISGFQVLQHRMVDMFIESELAKSLLIKAMLEVNNRSDEMYKHVSALKSYVGKSGKLSAKEAVQLHGGMGVSEEMMIGHYLKKMISIDALFGNADYHLKTFS</sequence>
<evidence type="ECO:0000313" key="11">
    <source>
        <dbReference type="Proteomes" id="UP000318710"/>
    </source>
</evidence>
<dbReference type="InterPro" id="IPR006091">
    <property type="entry name" value="Acyl-CoA_Oxase/DH_mid-dom"/>
</dbReference>
<dbReference type="SUPFAM" id="SSF47203">
    <property type="entry name" value="Acyl-CoA dehydrogenase C-terminal domain-like"/>
    <property type="match status" value="1"/>
</dbReference>
<comment type="cofactor">
    <cofactor evidence="1 6">
        <name>FAD</name>
        <dbReference type="ChEBI" id="CHEBI:57692"/>
    </cofactor>
</comment>
<feature type="domain" description="Acyl-CoA dehydrogenase/oxidase C-terminal" evidence="7">
    <location>
        <begin position="223"/>
        <end position="359"/>
    </location>
</feature>
<name>A0A520N2V0_9GAMM</name>
<evidence type="ECO:0000256" key="4">
    <source>
        <dbReference type="ARBA" id="ARBA00022827"/>
    </source>
</evidence>
<dbReference type="CDD" id="cd00567">
    <property type="entry name" value="ACAD"/>
    <property type="match status" value="1"/>
</dbReference>
<dbReference type="PANTHER" id="PTHR43884:SF20">
    <property type="entry name" value="ACYL-COA DEHYDROGENASE FADE28"/>
    <property type="match status" value="1"/>
</dbReference>
<dbReference type="SUPFAM" id="SSF56645">
    <property type="entry name" value="Acyl-CoA dehydrogenase NM domain-like"/>
    <property type="match status" value="1"/>
</dbReference>
<dbReference type="Pfam" id="PF00441">
    <property type="entry name" value="Acyl-CoA_dh_1"/>
    <property type="match status" value="1"/>
</dbReference>
<proteinExistence type="inferred from homology"/>
<keyword evidence="3 6" id="KW-0285">Flavoprotein</keyword>
<keyword evidence="4 6" id="KW-0274">FAD</keyword>
<dbReference type="Pfam" id="PF02771">
    <property type="entry name" value="Acyl-CoA_dh_N"/>
    <property type="match status" value="1"/>
</dbReference>
<evidence type="ECO:0000259" key="7">
    <source>
        <dbReference type="Pfam" id="PF00441"/>
    </source>
</evidence>
<dbReference type="InterPro" id="IPR009100">
    <property type="entry name" value="AcylCoA_DH/oxidase_NM_dom_sf"/>
</dbReference>
<dbReference type="InterPro" id="IPR046373">
    <property type="entry name" value="Acyl-CoA_Oxase/DH_mid-dom_sf"/>
</dbReference>
<dbReference type="PANTHER" id="PTHR43884">
    <property type="entry name" value="ACYL-COA DEHYDROGENASE"/>
    <property type="match status" value="1"/>
</dbReference>
<reference evidence="10 11" key="1">
    <citation type="submission" date="2019-02" db="EMBL/GenBank/DDBJ databases">
        <title>Prokaryotic population dynamics and viral predation in marine succession experiment using metagenomics: the confinement effect.</title>
        <authorList>
            <person name="Haro-Moreno J.M."/>
            <person name="Rodriguez-Valera F."/>
            <person name="Lopez-Perez M."/>
        </authorList>
    </citation>
    <scope>NUCLEOTIDE SEQUENCE [LARGE SCALE GENOMIC DNA]</scope>
    <source>
        <strain evidence="10">MED-G160</strain>
    </source>
</reference>
<evidence type="ECO:0000256" key="2">
    <source>
        <dbReference type="ARBA" id="ARBA00009347"/>
    </source>
</evidence>
<feature type="domain" description="Acyl-CoA dehydrogenase/oxidase N-terminal" evidence="9">
    <location>
        <begin position="6"/>
        <end position="116"/>
    </location>
</feature>
<evidence type="ECO:0000256" key="5">
    <source>
        <dbReference type="ARBA" id="ARBA00023002"/>
    </source>
</evidence>
<dbReference type="Gene3D" id="1.20.140.10">
    <property type="entry name" value="Butyryl-CoA Dehydrogenase, subunit A, domain 3"/>
    <property type="match status" value="1"/>
</dbReference>
<evidence type="ECO:0000259" key="9">
    <source>
        <dbReference type="Pfam" id="PF02771"/>
    </source>
</evidence>
<dbReference type="Gene3D" id="1.10.540.10">
    <property type="entry name" value="Acyl-CoA dehydrogenase/oxidase, N-terminal domain"/>
    <property type="match status" value="1"/>
</dbReference>
<evidence type="ECO:0000259" key="8">
    <source>
        <dbReference type="Pfam" id="PF02770"/>
    </source>
</evidence>
<dbReference type="InterPro" id="IPR009075">
    <property type="entry name" value="AcylCo_DH/oxidase_C"/>
</dbReference>
<accession>A0A520N2V0</accession>
<dbReference type="GO" id="GO:0050660">
    <property type="term" value="F:flavin adenine dinucleotide binding"/>
    <property type="evidence" value="ECO:0007669"/>
    <property type="project" value="InterPro"/>
</dbReference>
<dbReference type="Pfam" id="PF02770">
    <property type="entry name" value="Acyl-CoA_dh_M"/>
    <property type="match status" value="1"/>
</dbReference>
<dbReference type="GO" id="GO:0003995">
    <property type="term" value="F:acyl-CoA dehydrogenase activity"/>
    <property type="evidence" value="ECO:0007669"/>
    <property type="project" value="TreeGrafter"/>
</dbReference>
<dbReference type="AlphaFoldDB" id="A0A520N2V0"/>
<dbReference type="InterPro" id="IPR036250">
    <property type="entry name" value="AcylCo_DH-like_C"/>
</dbReference>
<comment type="similarity">
    <text evidence="2 6">Belongs to the acyl-CoA dehydrogenase family.</text>
</comment>
<gene>
    <name evidence="10" type="ORF">EVA93_02440</name>
</gene>